<feature type="transmembrane region" description="Helical" evidence="1">
    <location>
        <begin position="22"/>
        <end position="45"/>
    </location>
</feature>
<keyword evidence="1" id="KW-0812">Transmembrane</keyword>
<dbReference type="EMBL" id="CP021983">
    <property type="protein sequence ID" value="ASC73253.1"/>
    <property type="molecule type" value="Genomic_DNA"/>
</dbReference>
<protein>
    <submittedName>
        <fullName evidence="2">Uncharacterized protein</fullName>
    </submittedName>
</protein>
<dbReference type="KEGG" id="hhg:XM38_042160"/>
<dbReference type="InterPro" id="IPR011990">
    <property type="entry name" value="TPR-like_helical_dom_sf"/>
</dbReference>
<dbReference type="Gene3D" id="1.25.40.10">
    <property type="entry name" value="Tetratricopeptide repeat domain"/>
    <property type="match status" value="1"/>
</dbReference>
<dbReference type="SMART" id="SM00028">
    <property type="entry name" value="TPR"/>
    <property type="match status" value="2"/>
</dbReference>
<evidence type="ECO:0000313" key="3">
    <source>
        <dbReference type="Proteomes" id="UP000191901"/>
    </source>
</evidence>
<keyword evidence="3" id="KW-1185">Reference proteome</keyword>
<dbReference type="AlphaFoldDB" id="A0A1Z3HSH0"/>
<gene>
    <name evidence="2" type="ORF">XM38_042160</name>
</gene>
<reference evidence="2 3" key="1">
    <citation type="journal article" date="2016" name="Biochim. Biophys. Acta">
        <title>Characterization of red-shifted phycobilisomes isolated from the chlorophyll f-containing cyanobacterium Halomicronema hongdechloris.</title>
        <authorList>
            <person name="Li Y."/>
            <person name="Lin Y."/>
            <person name="Garvey C.J."/>
            <person name="Birch D."/>
            <person name="Corkery R.W."/>
            <person name="Loughlin P.C."/>
            <person name="Scheer H."/>
            <person name="Willows R.D."/>
            <person name="Chen M."/>
        </authorList>
    </citation>
    <scope>NUCLEOTIDE SEQUENCE [LARGE SCALE GENOMIC DNA]</scope>
    <source>
        <strain evidence="2 3">C2206</strain>
    </source>
</reference>
<keyword evidence="1" id="KW-0472">Membrane</keyword>
<keyword evidence="1" id="KW-1133">Transmembrane helix</keyword>
<dbReference type="SUPFAM" id="SSF48452">
    <property type="entry name" value="TPR-like"/>
    <property type="match status" value="1"/>
</dbReference>
<organism evidence="2 3">
    <name type="scientific">Halomicronema hongdechloris C2206</name>
    <dbReference type="NCBI Taxonomy" id="1641165"/>
    <lineage>
        <taxon>Bacteria</taxon>
        <taxon>Bacillati</taxon>
        <taxon>Cyanobacteriota</taxon>
        <taxon>Cyanophyceae</taxon>
        <taxon>Nodosilineales</taxon>
        <taxon>Nodosilineaceae</taxon>
        <taxon>Halomicronema</taxon>
    </lineage>
</organism>
<dbReference type="Proteomes" id="UP000191901">
    <property type="component" value="Chromosome"/>
</dbReference>
<dbReference type="InterPro" id="IPR019734">
    <property type="entry name" value="TPR_rpt"/>
</dbReference>
<proteinExistence type="predicted"/>
<sequence length="159" mass="17654">MTEYGDIKTIAAAMADIVSLEFWVWLVVIGGTLAVGMISMSRAYLRPPSKTLLFPRPQPQSSLPLSQAARLSFEQGCEAFKQQQFRRTIDRFAQVIAAEPNCAEAFHNRGLMQANLGNDNYAIADLLQASDLYDRQGTKAGLEQVKAQLQQMATRSQDK</sequence>
<name>A0A1Z3HSH0_9CYAN</name>
<accession>A0A1Z3HSH0</accession>
<evidence type="ECO:0000313" key="2">
    <source>
        <dbReference type="EMBL" id="ASC73253.1"/>
    </source>
</evidence>
<evidence type="ECO:0000256" key="1">
    <source>
        <dbReference type="SAM" id="Phobius"/>
    </source>
</evidence>